<comment type="caution">
    <text evidence="2">The sequence shown here is derived from an EMBL/GenBank/DDBJ whole genome shotgun (WGS) entry which is preliminary data.</text>
</comment>
<gene>
    <name evidence="2" type="ORF">Cci01nite_77410</name>
</gene>
<organism evidence="2 3">
    <name type="scientific">Catellatospora citrea</name>
    <dbReference type="NCBI Taxonomy" id="53366"/>
    <lineage>
        <taxon>Bacteria</taxon>
        <taxon>Bacillati</taxon>
        <taxon>Actinomycetota</taxon>
        <taxon>Actinomycetes</taxon>
        <taxon>Micromonosporales</taxon>
        <taxon>Micromonosporaceae</taxon>
        <taxon>Catellatospora</taxon>
    </lineage>
</organism>
<protein>
    <submittedName>
        <fullName evidence="2">RNA-binding protein</fullName>
    </submittedName>
</protein>
<keyword evidence="3" id="KW-1185">Reference proteome</keyword>
<dbReference type="Pfam" id="PF13275">
    <property type="entry name" value="S4_2"/>
    <property type="match status" value="1"/>
</dbReference>
<dbReference type="GO" id="GO:0003723">
    <property type="term" value="F:RNA binding"/>
    <property type="evidence" value="ECO:0007669"/>
    <property type="project" value="UniProtKB-KW"/>
</dbReference>
<keyword evidence="1" id="KW-0694">RNA-binding</keyword>
<name>A0A8J3KGP8_9ACTN</name>
<accession>A0A8J3KGP8</accession>
<dbReference type="InterPro" id="IPR036986">
    <property type="entry name" value="S4_RNA-bd_sf"/>
</dbReference>
<evidence type="ECO:0000313" key="3">
    <source>
        <dbReference type="Proteomes" id="UP000659904"/>
    </source>
</evidence>
<dbReference type="Gene3D" id="3.10.290.10">
    <property type="entry name" value="RNA-binding S4 domain"/>
    <property type="match status" value="1"/>
</dbReference>
<evidence type="ECO:0000256" key="1">
    <source>
        <dbReference type="PROSITE-ProRule" id="PRU00182"/>
    </source>
</evidence>
<dbReference type="CDD" id="cd00165">
    <property type="entry name" value="S4"/>
    <property type="match status" value="1"/>
</dbReference>
<evidence type="ECO:0000313" key="2">
    <source>
        <dbReference type="EMBL" id="GIG02648.1"/>
    </source>
</evidence>
<dbReference type="PROSITE" id="PS50889">
    <property type="entry name" value="S4"/>
    <property type="match status" value="1"/>
</dbReference>
<reference evidence="2 3" key="1">
    <citation type="submission" date="2021-01" db="EMBL/GenBank/DDBJ databases">
        <title>Whole genome shotgun sequence of Catellatospora citrea NBRC 14495.</title>
        <authorList>
            <person name="Komaki H."/>
            <person name="Tamura T."/>
        </authorList>
    </citation>
    <scope>NUCLEOTIDE SEQUENCE [LARGE SCALE GENOMIC DNA]</scope>
    <source>
        <strain evidence="2 3">NBRC 14495</strain>
    </source>
</reference>
<dbReference type="EMBL" id="BONH01000057">
    <property type="protein sequence ID" value="GIG02648.1"/>
    <property type="molecule type" value="Genomic_DNA"/>
</dbReference>
<sequence length="81" mass="8827">MNIDGTVLREDGNVTDVPIRDDMIRLGQFLKLASVIETGGEAKLRITAGEVTVNGEVEVRRGRQLHRGDVVVIDGESLRVA</sequence>
<dbReference type="AlphaFoldDB" id="A0A8J3KGP8"/>
<dbReference type="Proteomes" id="UP000659904">
    <property type="component" value="Unassembled WGS sequence"/>
</dbReference>
<dbReference type="SUPFAM" id="SSF55174">
    <property type="entry name" value="Alpha-L RNA-binding motif"/>
    <property type="match status" value="1"/>
</dbReference>
<proteinExistence type="predicted"/>